<sequence length="299" mass="33789">MEFRKLTSTCYYFDGPVNIGYIHHGEEGMLVDAGIDASTMKKVLKVLEKKAFPITHLFITHAHADHYGGADHLHQKYSVHTIAPVLEEAILRNPMLEPLYLFGGNDPLPELRNKFLEGKSITIDQTIKEGSTQIGSFAFTAHHLPGHSYYQLGIVVDDILFAGDSYFAADQLKKHKIPFITDAFQTLGSLEKIKKINCKGAFPGHGTFEEEFCVTVDKNIHYHQALLDWLEQKIGEQQKGITHETIVSEMCQHFGVDTPKLSQWLLIRTAITGYLIGLIKQDKISYSIEMGRWLFRPSS</sequence>
<dbReference type="SMART" id="SM00849">
    <property type="entry name" value="Lactamase_B"/>
    <property type="match status" value="1"/>
</dbReference>
<dbReference type="Pfam" id="PF00753">
    <property type="entry name" value="Lactamase_B"/>
    <property type="match status" value="1"/>
</dbReference>
<dbReference type="InterPro" id="IPR050855">
    <property type="entry name" value="NDM-1-like"/>
</dbReference>
<dbReference type="EMBL" id="JAMQKB010000015">
    <property type="protein sequence ID" value="MDC3425468.1"/>
    <property type="molecule type" value="Genomic_DNA"/>
</dbReference>
<dbReference type="AlphaFoldDB" id="A0A9X4APE3"/>
<name>A0A9X4APE3_9BACI</name>
<evidence type="ECO:0000313" key="2">
    <source>
        <dbReference type="EMBL" id="MDC3425468.1"/>
    </source>
</evidence>
<keyword evidence="3" id="KW-1185">Reference proteome</keyword>
<proteinExistence type="predicted"/>
<dbReference type="InterPro" id="IPR001279">
    <property type="entry name" value="Metallo-B-lactamas"/>
</dbReference>
<gene>
    <name evidence="2" type="ORF">NC797_13250</name>
</gene>
<organism evidence="2 3">
    <name type="scientific">Terrihalobacillus insolitus</name>
    <dbReference type="NCBI Taxonomy" id="2950438"/>
    <lineage>
        <taxon>Bacteria</taxon>
        <taxon>Bacillati</taxon>
        <taxon>Bacillota</taxon>
        <taxon>Bacilli</taxon>
        <taxon>Bacillales</taxon>
        <taxon>Bacillaceae</taxon>
        <taxon>Terrihalobacillus</taxon>
    </lineage>
</organism>
<dbReference type="PANTHER" id="PTHR42951">
    <property type="entry name" value="METALLO-BETA-LACTAMASE DOMAIN-CONTAINING"/>
    <property type="match status" value="1"/>
</dbReference>
<evidence type="ECO:0000259" key="1">
    <source>
        <dbReference type="SMART" id="SM00849"/>
    </source>
</evidence>
<dbReference type="CDD" id="cd07743">
    <property type="entry name" value="metallo-hydrolase-like_MBL-fold"/>
    <property type="match status" value="1"/>
</dbReference>
<dbReference type="InterPro" id="IPR036866">
    <property type="entry name" value="RibonucZ/Hydroxyglut_hydro"/>
</dbReference>
<accession>A0A9X4APE3</accession>
<comment type="caution">
    <text evidence="2">The sequence shown here is derived from an EMBL/GenBank/DDBJ whole genome shotgun (WGS) entry which is preliminary data.</text>
</comment>
<dbReference type="SUPFAM" id="SSF56281">
    <property type="entry name" value="Metallo-hydrolase/oxidoreductase"/>
    <property type="match status" value="1"/>
</dbReference>
<dbReference type="RefSeq" id="WP_272437277.1">
    <property type="nucleotide sequence ID" value="NZ_JAMQKB010000015.1"/>
</dbReference>
<dbReference type="Proteomes" id="UP001145050">
    <property type="component" value="Unassembled WGS sequence"/>
</dbReference>
<dbReference type="PANTHER" id="PTHR42951:SF14">
    <property type="entry name" value="METALLO-BETA-LACTAMASE SUPERFAMILY PROTEIN"/>
    <property type="match status" value="1"/>
</dbReference>
<evidence type="ECO:0000313" key="3">
    <source>
        <dbReference type="Proteomes" id="UP001145050"/>
    </source>
</evidence>
<dbReference type="Gene3D" id="3.60.15.10">
    <property type="entry name" value="Ribonuclease Z/Hydroxyacylglutathione hydrolase-like"/>
    <property type="match status" value="1"/>
</dbReference>
<reference evidence="2" key="1">
    <citation type="submission" date="2022-06" db="EMBL/GenBank/DDBJ databases">
        <title>Aquibacillus sp. a new bacterium isolated from soil saline samples.</title>
        <authorList>
            <person name="Galisteo C."/>
            <person name="De La Haba R."/>
            <person name="Sanchez-Porro C."/>
            <person name="Ventosa A."/>
        </authorList>
    </citation>
    <scope>NUCLEOTIDE SEQUENCE</scope>
    <source>
        <strain evidence="2">3ASR75-11</strain>
    </source>
</reference>
<feature type="domain" description="Metallo-beta-lactamase" evidence="1">
    <location>
        <begin position="16"/>
        <end position="205"/>
    </location>
</feature>
<protein>
    <submittedName>
        <fullName evidence="2">MBL fold metallo-hydrolase</fullName>
    </submittedName>
</protein>